<dbReference type="Proteomes" id="UP000198755">
    <property type="component" value="Unassembled WGS sequence"/>
</dbReference>
<dbReference type="PANTHER" id="PTHR30461:SF26">
    <property type="entry name" value="RESOLVASE HOMOLOG YNEB"/>
    <property type="match status" value="1"/>
</dbReference>
<gene>
    <name evidence="3" type="ORF">SAMN05444581_105223</name>
</gene>
<dbReference type="PROSITE" id="PS51736">
    <property type="entry name" value="RECOMBINASES_3"/>
    <property type="match status" value="1"/>
</dbReference>
<dbReference type="CDD" id="cd03768">
    <property type="entry name" value="SR_ResInv"/>
    <property type="match status" value="1"/>
</dbReference>
<feature type="domain" description="Resolvase/invertase-type recombinase catalytic" evidence="2">
    <location>
        <begin position="1"/>
        <end position="83"/>
    </location>
</feature>
<dbReference type="Gene3D" id="1.10.10.60">
    <property type="entry name" value="Homeodomain-like"/>
    <property type="match status" value="1"/>
</dbReference>
<dbReference type="InterPro" id="IPR050639">
    <property type="entry name" value="SSR_resolvase"/>
</dbReference>
<name>A0A1I3YGK4_9HYPH</name>
<dbReference type="SMART" id="SM00857">
    <property type="entry name" value="Resolvase"/>
    <property type="match status" value="1"/>
</dbReference>
<evidence type="ECO:0000313" key="3">
    <source>
        <dbReference type="EMBL" id="SFK30326.1"/>
    </source>
</evidence>
<sequence length="137" mass="14816">MKDGWPQGLTKLDRLARSVAHLGLIVAKLKKKEVALRILGLGLDTATPTGKLMLNLLGSIAQFEREIMLERQREGIVKAKASGKYLGRKPTARAKAAEVCALVTDGLTKEAIADKLGIGVASVYRVIKANKQPRIES</sequence>
<evidence type="ECO:0000256" key="1">
    <source>
        <dbReference type="ARBA" id="ARBA00009913"/>
    </source>
</evidence>
<protein>
    <submittedName>
        <fullName evidence="3">Helix-turn-helix domain of resolvase</fullName>
    </submittedName>
</protein>
<dbReference type="GO" id="GO:0003677">
    <property type="term" value="F:DNA binding"/>
    <property type="evidence" value="ECO:0007669"/>
    <property type="project" value="InterPro"/>
</dbReference>
<comment type="similarity">
    <text evidence="1">Belongs to the site-specific recombinase resolvase family.</text>
</comment>
<dbReference type="SUPFAM" id="SSF53041">
    <property type="entry name" value="Resolvase-like"/>
    <property type="match status" value="1"/>
</dbReference>
<evidence type="ECO:0000313" key="4">
    <source>
        <dbReference type="Proteomes" id="UP000198755"/>
    </source>
</evidence>
<dbReference type="STRING" id="1612308.SAMN05444581_105223"/>
<dbReference type="Pfam" id="PF02796">
    <property type="entry name" value="HTH_7"/>
    <property type="match status" value="1"/>
</dbReference>
<accession>A0A1I3YGK4</accession>
<dbReference type="InterPro" id="IPR036162">
    <property type="entry name" value="Resolvase-like_N_sf"/>
</dbReference>
<keyword evidence="4" id="KW-1185">Reference proteome</keyword>
<dbReference type="PANTHER" id="PTHR30461">
    <property type="entry name" value="DNA-INVERTASE FROM LAMBDOID PROPHAGE"/>
    <property type="match status" value="1"/>
</dbReference>
<proteinExistence type="inferred from homology"/>
<dbReference type="GO" id="GO:0000150">
    <property type="term" value="F:DNA strand exchange activity"/>
    <property type="evidence" value="ECO:0007669"/>
    <property type="project" value="InterPro"/>
</dbReference>
<dbReference type="Gene3D" id="3.40.50.1390">
    <property type="entry name" value="Resolvase, N-terminal catalytic domain"/>
    <property type="match status" value="1"/>
</dbReference>
<organism evidence="3 4">
    <name type="scientific">Methylocapsa palsarum</name>
    <dbReference type="NCBI Taxonomy" id="1612308"/>
    <lineage>
        <taxon>Bacteria</taxon>
        <taxon>Pseudomonadati</taxon>
        <taxon>Pseudomonadota</taxon>
        <taxon>Alphaproteobacteria</taxon>
        <taxon>Hyphomicrobiales</taxon>
        <taxon>Beijerinckiaceae</taxon>
        <taxon>Methylocapsa</taxon>
    </lineage>
</organism>
<dbReference type="RefSeq" id="WP_210185891.1">
    <property type="nucleotide sequence ID" value="NZ_FOSN01000005.1"/>
</dbReference>
<reference evidence="3 4" key="1">
    <citation type="submission" date="2016-10" db="EMBL/GenBank/DDBJ databases">
        <authorList>
            <person name="de Groot N.N."/>
        </authorList>
    </citation>
    <scope>NUCLEOTIDE SEQUENCE [LARGE SCALE GENOMIC DNA]</scope>
    <source>
        <strain evidence="3 4">NE2</strain>
    </source>
</reference>
<dbReference type="EMBL" id="FOSN01000005">
    <property type="protein sequence ID" value="SFK30326.1"/>
    <property type="molecule type" value="Genomic_DNA"/>
</dbReference>
<dbReference type="Pfam" id="PF00239">
    <property type="entry name" value="Resolvase"/>
    <property type="match status" value="1"/>
</dbReference>
<dbReference type="InterPro" id="IPR006120">
    <property type="entry name" value="Resolvase_HTH_dom"/>
</dbReference>
<dbReference type="SUPFAM" id="SSF46689">
    <property type="entry name" value="Homeodomain-like"/>
    <property type="match status" value="1"/>
</dbReference>
<dbReference type="AlphaFoldDB" id="A0A1I3YGK4"/>
<dbReference type="InterPro" id="IPR009057">
    <property type="entry name" value="Homeodomain-like_sf"/>
</dbReference>
<dbReference type="InterPro" id="IPR006119">
    <property type="entry name" value="Resolv_N"/>
</dbReference>
<evidence type="ECO:0000259" key="2">
    <source>
        <dbReference type="PROSITE" id="PS51736"/>
    </source>
</evidence>